<reference evidence="2 3" key="1">
    <citation type="submission" date="2020-01" db="EMBL/GenBank/DDBJ databases">
        <title>Glutamicibacter soli M275.</title>
        <authorList>
            <person name="Meng X."/>
        </authorList>
    </citation>
    <scope>NUCLEOTIDE SEQUENCE [LARGE SCALE GENOMIC DNA]</scope>
    <source>
        <strain evidence="2 3">M275</strain>
    </source>
</reference>
<evidence type="ECO:0000256" key="1">
    <source>
        <dbReference type="SAM" id="Phobius"/>
    </source>
</evidence>
<keyword evidence="1" id="KW-1133">Transmembrane helix</keyword>
<dbReference type="Proteomes" id="UP000477543">
    <property type="component" value="Unassembled WGS sequence"/>
</dbReference>
<accession>A0A6L9G3A7</accession>
<keyword evidence="1" id="KW-0472">Membrane</keyword>
<feature type="transmembrane region" description="Helical" evidence="1">
    <location>
        <begin position="47"/>
        <end position="70"/>
    </location>
</feature>
<feature type="transmembrane region" description="Helical" evidence="1">
    <location>
        <begin position="82"/>
        <end position="106"/>
    </location>
</feature>
<evidence type="ECO:0000313" key="2">
    <source>
        <dbReference type="EMBL" id="NAZ16261.1"/>
    </source>
</evidence>
<dbReference type="RefSeq" id="WP_161448968.1">
    <property type="nucleotide sequence ID" value="NZ_WYDN01000007.1"/>
</dbReference>
<dbReference type="EMBL" id="WYDN01000007">
    <property type="protein sequence ID" value="NAZ16261.1"/>
    <property type="molecule type" value="Genomic_DNA"/>
</dbReference>
<comment type="caution">
    <text evidence="2">The sequence shown here is derived from an EMBL/GenBank/DDBJ whole genome shotgun (WGS) entry which is preliminary data.</text>
</comment>
<sequence length="157" mass="16417">MTRLRLTHPSELLFALLTRGTVAGVAVAVLCIVILELREYTVITFLYGVPFGALYGLLVAGGVYAVLAFGHRRRPEGVMQRLVPTAAATAAVLCIPAGLMTTGLAGWEGAGYLLPAAALVALGSAVAAWCMQRAIRATGQKLNAGRPDPIPPRPPRG</sequence>
<evidence type="ECO:0000313" key="3">
    <source>
        <dbReference type="Proteomes" id="UP000477543"/>
    </source>
</evidence>
<dbReference type="AlphaFoldDB" id="A0A6L9G3A7"/>
<feature type="transmembrane region" description="Helical" evidence="1">
    <location>
        <begin position="112"/>
        <end position="131"/>
    </location>
</feature>
<feature type="transmembrane region" description="Helical" evidence="1">
    <location>
        <begin position="12"/>
        <end position="35"/>
    </location>
</feature>
<protein>
    <submittedName>
        <fullName evidence="2">Uncharacterized protein</fullName>
    </submittedName>
</protein>
<name>A0A6L9G3A7_9MICC</name>
<keyword evidence="1" id="KW-0812">Transmembrane</keyword>
<proteinExistence type="predicted"/>
<organism evidence="2 3">
    <name type="scientific">Glutamicibacter soli</name>
    <dbReference type="NCBI Taxonomy" id="453836"/>
    <lineage>
        <taxon>Bacteria</taxon>
        <taxon>Bacillati</taxon>
        <taxon>Actinomycetota</taxon>
        <taxon>Actinomycetes</taxon>
        <taxon>Micrococcales</taxon>
        <taxon>Micrococcaceae</taxon>
        <taxon>Glutamicibacter</taxon>
    </lineage>
</organism>
<gene>
    <name evidence="2" type="ORF">GT020_09315</name>
</gene>